<dbReference type="InterPro" id="IPR051929">
    <property type="entry name" value="VirAsm_ModProt"/>
</dbReference>
<feature type="domain" description="JAB" evidence="9">
    <location>
        <begin position="12"/>
        <end position="98"/>
    </location>
</feature>
<evidence type="ECO:0000313" key="10">
    <source>
        <dbReference type="EMBL" id="QGO07857.1"/>
    </source>
</evidence>
<organism evidence="10 11">
    <name type="scientific">Piscirickettsia salmonis</name>
    <dbReference type="NCBI Taxonomy" id="1238"/>
    <lineage>
        <taxon>Bacteria</taxon>
        <taxon>Pseudomonadati</taxon>
        <taxon>Pseudomonadota</taxon>
        <taxon>Gammaproteobacteria</taxon>
        <taxon>Thiotrichales</taxon>
        <taxon>Piscirickettsiaceae</taxon>
        <taxon>Piscirickettsia</taxon>
    </lineage>
</organism>
<dbReference type="Gene3D" id="3.40.140.10">
    <property type="entry name" value="Cytidine Deaminase, domain 2"/>
    <property type="match status" value="1"/>
</dbReference>
<keyword evidence="10" id="KW-0614">Plasmid</keyword>
<proteinExistence type="inferred from homology"/>
<dbReference type="Pfam" id="PF00877">
    <property type="entry name" value="NLPC_P60"/>
    <property type="match status" value="1"/>
</dbReference>
<evidence type="ECO:0000256" key="7">
    <source>
        <dbReference type="ARBA" id="ARBA00023049"/>
    </source>
</evidence>
<evidence type="ECO:0000313" key="11">
    <source>
        <dbReference type="Proteomes" id="UP000422232"/>
    </source>
</evidence>
<accession>A0A9Q5VD21</accession>
<keyword evidence="5" id="KW-0788">Thiol protease</keyword>
<feature type="domain" description="NlpC/P60" evidence="8">
    <location>
        <begin position="122"/>
        <end position="230"/>
    </location>
</feature>
<sequence length="254" mass="29208">MDTLYPLKASRALNHFKAYALEQYPREAVGLILPADHFMPCPNLSTTPEENFCIDPAQLIDTPSGTILMHSHPDGSVEPSLADMVSQRDTGLLWGIVALNQHAVTDAIVFGEQLFTQQLLERPFLHGVFDCYSLIRDFYAVEKKIFLPDFPRQRSWWEIEKYNLYERYFTEAGFIEVDKATSLCRGDVLLMRVGRTTCINHGAIYLGEDCRLKEDHNTVSLPGMILHHVCDNLSRREMLSEWQKRIAKVVRYEN</sequence>
<keyword evidence="2" id="KW-0645">Protease</keyword>
<dbReference type="GO" id="GO:0008235">
    <property type="term" value="F:metalloexopeptidase activity"/>
    <property type="evidence" value="ECO:0007669"/>
    <property type="project" value="TreeGrafter"/>
</dbReference>
<evidence type="ECO:0000256" key="4">
    <source>
        <dbReference type="ARBA" id="ARBA00022801"/>
    </source>
</evidence>
<dbReference type="Gene3D" id="3.90.1720.10">
    <property type="entry name" value="endopeptidase domain like (from Nostoc punctiforme)"/>
    <property type="match status" value="1"/>
</dbReference>
<keyword evidence="11" id="KW-1185">Reference proteome</keyword>
<dbReference type="Proteomes" id="UP000422232">
    <property type="component" value="Plasmid unnamed4"/>
</dbReference>
<name>A0A9Q5VD21_PISSA</name>
<evidence type="ECO:0000259" key="9">
    <source>
        <dbReference type="Pfam" id="PF14464"/>
    </source>
</evidence>
<keyword evidence="3" id="KW-0479">Metal-binding</keyword>
<dbReference type="InterPro" id="IPR028090">
    <property type="entry name" value="JAB_dom_prok"/>
</dbReference>
<protein>
    <submittedName>
        <fullName evidence="10">NlpC/P60 family protein</fullName>
    </submittedName>
</protein>
<geneLocation type="plasmid" evidence="10 11">
    <name>unnamed4</name>
</geneLocation>
<evidence type="ECO:0000256" key="5">
    <source>
        <dbReference type="ARBA" id="ARBA00022807"/>
    </source>
</evidence>
<dbReference type="SUPFAM" id="SSF54001">
    <property type="entry name" value="Cysteine proteinases"/>
    <property type="match status" value="1"/>
</dbReference>
<dbReference type="InterPro" id="IPR000064">
    <property type="entry name" value="NLP_P60_dom"/>
</dbReference>
<dbReference type="GO" id="GO:0008234">
    <property type="term" value="F:cysteine-type peptidase activity"/>
    <property type="evidence" value="ECO:0007669"/>
    <property type="project" value="UniProtKB-KW"/>
</dbReference>
<dbReference type="GeneID" id="66742674"/>
<evidence type="ECO:0000256" key="2">
    <source>
        <dbReference type="ARBA" id="ARBA00022670"/>
    </source>
</evidence>
<reference evidence="10 11" key="1">
    <citation type="submission" date="2019-04" db="EMBL/GenBank/DDBJ databases">
        <title>Complete genome sequencing of Piscirickettsia salmonis strain Psal-009.</title>
        <authorList>
            <person name="Schober I."/>
            <person name="Bunk B."/>
            <person name="Sproer C."/>
            <person name="Carril G.P."/>
            <person name="Riedel T."/>
            <person name="Flores-Herrera P.A."/>
            <person name="Nourdin-Galindo G."/>
            <person name="Marshall S.H."/>
            <person name="Overmann J."/>
        </authorList>
    </citation>
    <scope>NUCLEOTIDE SEQUENCE [LARGE SCALE GENOMIC DNA]</scope>
    <source>
        <strain evidence="10 11">Psal-009</strain>
        <plasmid evidence="10 11">unnamed4</plasmid>
    </source>
</reference>
<dbReference type="EMBL" id="CP038912">
    <property type="protein sequence ID" value="QGO07857.1"/>
    <property type="molecule type" value="Genomic_DNA"/>
</dbReference>
<dbReference type="PANTHER" id="PTHR34858:SF1">
    <property type="entry name" value="CYSO-CYSTEINE PEPTIDASE"/>
    <property type="match status" value="1"/>
</dbReference>
<keyword evidence="4" id="KW-0378">Hydrolase</keyword>
<evidence type="ECO:0000256" key="1">
    <source>
        <dbReference type="ARBA" id="ARBA00007074"/>
    </source>
</evidence>
<evidence type="ECO:0000259" key="8">
    <source>
        <dbReference type="Pfam" id="PF00877"/>
    </source>
</evidence>
<keyword evidence="6" id="KW-0862">Zinc</keyword>
<dbReference type="Pfam" id="PF14464">
    <property type="entry name" value="Prok-JAB"/>
    <property type="match status" value="1"/>
</dbReference>
<gene>
    <name evidence="10" type="ORF">Psal009_03816</name>
</gene>
<evidence type="ECO:0000256" key="6">
    <source>
        <dbReference type="ARBA" id="ARBA00022833"/>
    </source>
</evidence>
<comment type="similarity">
    <text evidence="1">Belongs to the peptidase C40 family.</text>
</comment>
<dbReference type="InterPro" id="IPR038765">
    <property type="entry name" value="Papain-like_cys_pep_sf"/>
</dbReference>
<dbReference type="RefSeq" id="WP_016210654.1">
    <property type="nucleotide sequence ID" value="NZ_CP012417.1"/>
</dbReference>
<dbReference type="SUPFAM" id="SSF102712">
    <property type="entry name" value="JAB1/MPN domain"/>
    <property type="match status" value="1"/>
</dbReference>
<evidence type="ECO:0000256" key="3">
    <source>
        <dbReference type="ARBA" id="ARBA00022723"/>
    </source>
</evidence>
<dbReference type="AlphaFoldDB" id="A0A9Q5VD21"/>
<dbReference type="GO" id="GO:0006508">
    <property type="term" value="P:proteolysis"/>
    <property type="evidence" value="ECO:0007669"/>
    <property type="project" value="UniProtKB-KW"/>
</dbReference>
<dbReference type="PANTHER" id="PTHR34858">
    <property type="entry name" value="CYSO-CYSTEINE PEPTIDASE"/>
    <property type="match status" value="1"/>
</dbReference>
<dbReference type="GO" id="GO:0008270">
    <property type="term" value="F:zinc ion binding"/>
    <property type="evidence" value="ECO:0007669"/>
    <property type="project" value="TreeGrafter"/>
</dbReference>
<keyword evidence="7" id="KW-0482">Metalloprotease</keyword>